<gene>
    <name evidence="1" type="ORF">A2W32_02435</name>
</gene>
<name>A0A1F4V1I4_UNCKA</name>
<dbReference type="AlphaFoldDB" id="A0A1F4V1I4"/>
<reference evidence="1 2" key="1">
    <citation type="journal article" date="2016" name="Nat. Commun.">
        <title>Thousands of microbial genomes shed light on interconnected biogeochemical processes in an aquifer system.</title>
        <authorList>
            <person name="Anantharaman K."/>
            <person name="Brown C.T."/>
            <person name="Hug L.A."/>
            <person name="Sharon I."/>
            <person name="Castelle C.J."/>
            <person name="Probst A.J."/>
            <person name="Thomas B.C."/>
            <person name="Singh A."/>
            <person name="Wilkins M.J."/>
            <person name="Karaoz U."/>
            <person name="Brodie E.L."/>
            <person name="Williams K.H."/>
            <person name="Hubbard S.S."/>
            <person name="Banfield J.F."/>
        </authorList>
    </citation>
    <scope>NUCLEOTIDE SEQUENCE [LARGE SCALE GENOMIC DNA]</scope>
</reference>
<dbReference type="InterPro" id="IPR036805">
    <property type="entry name" value="Tscrpt_elong_fac_GreA/B_N_sf"/>
</dbReference>
<dbReference type="Proteomes" id="UP000177371">
    <property type="component" value="Unassembled WGS sequence"/>
</dbReference>
<dbReference type="GO" id="GO:0003677">
    <property type="term" value="F:DNA binding"/>
    <property type="evidence" value="ECO:0007669"/>
    <property type="project" value="InterPro"/>
</dbReference>
<dbReference type="GO" id="GO:0032784">
    <property type="term" value="P:regulation of DNA-templated transcription elongation"/>
    <property type="evidence" value="ECO:0007669"/>
    <property type="project" value="InterPro"/>
</dbReference>
<evidence type="ECO:0000313" key="2">
    <source>
        <dbReference type="Proteomes" id="UP000177371"/>
    </source>
</evidence>
<proteinExistence type="predicted"/>
<accession>A0A1F4V1I4</accession>
<comment type="caution">
    <text evidence="1">The sequence shown here is derived from an EMBL/GenBank/DDBJ whole genome shotgun (WGS) entry which is preliminary data.</text>
</comment>
<evidence type="ECO:0000313" key="1">
    <source>
        <dbReference type="EMBL" id="OGC51075.1"/>
    </source>
</evidence>
<dbReference type="SUPFAM" id="SSF46557">
    <property type="entry name" value="GreA transcript cleavage protein, N-terminal domain"/>
    <property type="match status" value="1"/>
</dbReference>
<dbReference type="Gene3D" id="1.10.287.180">
    <property type="entry name" value="Transcription elongation factor, GreA/GreB, N-terminal domain"/>
    <property type="match status" value="1"/>
</dbReference>
<protein>
    <submittedName>
        <fullName evidence="1">Uncharacterized protein</fullName>
    </submittedName>
</protein>
<dbReference type="EMBL" id="MEUT01000030">
    <property type="protein sequence ID" value="OGC51075.1"/>
    <property type="molecule type" value="Genomic_DNA"/>
</dbReference>
<organism evidence="1 2">
    <name type="scientific">candidate division WWE3 bacterium RBG_16_37_10</name>
    <dbReference type="NCBI Taxonomy" id="1802610"/>
    <lineage>
        <taxon>Bacteria</taxon>
        <taxon>Katanobacteria</taxon>
    </lineage>
</organism>
<sequence length="84" mass="10013">MSVVDILRKQLIKLQKEREEITLEKGLAARDNNDLRENFAYDYWVEREFVVTAKIYDILKEIEKLSPKEPRSRSKESRQASKMP</sequence>